<organism evidence="2 3">
    <name type="scientific">Prorocentrum cordatum</name>
    <dbReference type="NCBI Taxonomy" id="2364126"/>
    <lineage>
        <taxon>Eukaryota</taxon>
        <taxon>Sar</taxon>
        <taxon>Alveolata</taxon>
        <taxon>Dinophyceae</taxon>
        <taxon>Prorocentrales</taxon>
        <taxon>Prorocentraceae</taxon>
        <taxon>Prorocentrum</taxon>
    </lineage>
</organism>
<feature type="non-terminal residue" evidence="2">
    <location>
        <position position="217"/>
    </location>
</feature>
<sequence>MTDRRSRPHPHVPEPVPIEWFWIKPGPWENPTPEMEKLMNEEGAERRKPFMSGATTAATTPEVVSASSAAASGPPTPLPTDRRGQPDRHRQHADRGDRATVPCLHTVWSAPYMQGLVPRWSLLLCTLHIARALEVISSSRVQPQDWWAQTMSATNSSILQQWTASHDIEEEYLRELRGIAEAAAHPSVTLESLVLLQLAYELDWPHFCMSIIAATPN</sequence>
<dbReference type="Proteomes" id="UP001189429">
    <property type="component" value="Unassembled WGS sequence"/>
</dbReference>
<accession>A0ABN9UPS0</accession>
<feature type="compositionally biased region" description="Low complexity" evidence="1">
    <location>
        <begin position="53"/>
        <end position="73"/>
    </location>
</feature>
<keyword evidence="3" id="KW-1185">Reference proteome</keyword>
<feature type="region of interest" description="Disordered" evidence="1">
    <location>
        <begin position="31"/>
        <end position="98"/>
    </location>
</feature>
<feature type="compositionally biased region" description="Basic and acidic residues" evidence="1">
    <location>
        <begin position="34"/>
        <end position="48"/>
    </location>
</feature>
<feature type="compositionally biased region" description="Basic and acidic residues" evidence="1">
    <location>
        <begin position="80"/>
        <end position="98"/>
    </location>
</feature>
<proteinExistence type="predicted"/>
<evidence type="ECO:0000256" key="1">
    <source>
        <dbReference type="SAM" id="MobiDB-lite"/>
    </source>
</evidence>
<protein>
    <submittedName>
        <fullName evidence="2">Uncharacterized protein</fullName>
    </submittedName>
</protein>
<reference evidence="2" key="1">
    <citation type="submission" date="2023-10" db="EMBL/GenBank/DDBJ databases">
        <authorList>
            <person name="Chen Y."/>
            <person name="Shah S."/>
            <person name="Dougan E. K."/>
            <person name="Thang M."/>
            <person name="Chan C."/>
        </authorList>
    </citation>
    <scope>NUCLEOTIDE SEQUENCE [LARGE SCALE GENOMIC DNA]</scope>
</reference>
<dbReference type="EMBL" id="CAUYUJ010016110">
    <property type="protein sequence ID" value="CAK0861953.1"/>
    <property type="molecule type" value="Genomic_DNA"/>
</dbReference>
<evidence type="ECO:0000313" key="3">
    <source>
        <dbReference type="Proteomes" id="UP001189429"/>
    </source>
</evidence>
<comment type="caution">
    <text evidence="2">The sequence shown here is derived from an EMBL/GenBank/DDBJ whole genome shotgun (WGS) entry which is preliminary data.</text>
</comment>
<name>A0ABN9UPS0_9DINO</name>
<evidence type="ECO:0000313" key="2">
    <source>
        <dbReference type="EMBL" id="CAK0861953.1"/>
    </source>
</evidence>
<gene>
    <name evidence="2" type="ORF">PCOR1329_LOCUS50488</name>
</gene>